<accession>A0AA44F349</accession>
<dbReference type="AlphaFoldDB" id="A0AA44F349"/>
<dbReference type="InterPro" id="IPR029060">
    <property type="entry name" value="PIN-like_dom_sf"/>
</dbReference>
<comment type="function">
    <text evidence="8">Toxic component of a toxin-antitoxin (TA) system. An RNase.</text>
</comment>
<dbReference type="GO" id="GO:0016787">
    <property type="term" value="F:hydrolase activity"/>
    <property type="evidence" value="ECO:0007669"/>
    <property type="project" value="UniProtKB-KW"/>
</dbReference>
<evidence type="ECO:0000313" key="11">
    <source>
        <dbReference type="Proteomes" id="UP000702952"/>
    </source>
</evidence>
<name>A0AA44F349_AGRTU</name>
<feature type="binding site" evidence="8">
    <location>
        <position position="6"/>
    </location>
    <ligand>
        <name>Mg(2+)</name>
        <dbReference type="ChEBI" id="CHEBI:18420"/>
    </ligand>
</feature>
<organism evidence="10 11">
    <name type="scientific">Agrobacterium tumefaciens</name>
    <dbReference type="NCBI Taxonomy" id="358"/>
    <lineage>
        <taxon>Bacteria</taxon>
        <taxon>Pseudomonadati</taxon>
        <taxon>Pseudomonadota</taxon>
        <taxon>Alphaproteobacteria</taxon>
        <taxon>Hyphomicrobiales</taxon>
        <taxon>Rhizobiaceae</taxon>
        <taxon>Rhizobium/Agrobacterium group</taxon>
        <taxon>Agrobacterium</taxon>
        <taxon>Agrobacterium tumefaciens complex</taxon>
    </lineage>
</organism>
<evidence type="ECO:0000256" key="8">
    <source>
        <dbReference type="HAMAP-Rule" id="MF_00265"/>
    </source>
</evidence>
<keyword evidence="5 8" id="KW-0378">Hydrolase</keyword>
<dbReference type="Proteomes" id="UP000702952">
    <property type="component" value="Unassembled WGS sequence"/>
</dbReference>
<evidence type="ECO:0000256" key="4">
    <source>
        <dbReference type="ARBA" id="ARBA00022723"/>
    </source>
</evidence>
<keyword evidence="8" id="KW-0800">Toxin</keyword>
<dbReference type="HAMAP" id="MF_00265">
    <property type="entry name" value="VapC_Nob1"/>
    <property type="match status" value="1"/>
</dbReference>
<dbReference type="EC" id="3.1.-.-" evidence="8"/>
<dbReference type="Pfam" id="PF01850">
    <property type="entry name" value="PIN"/>
    <property type="match status" value="1"/>
</dbReference>
<dbReference type="PANTHER" id="PTHR33653:SF1">
    <property type="entry name" value="RIBONUCLEASE VAPC2"/>
    <property type="match status" value="1"/>
</dbReference>
<evidence type="ECO:0000259" key="9">
    <source>
        <dbReference type="Pfam" id="PF01850"/>
    </source>
</evidence>
<dbReference type="InterPro" id="IPR022907">
    <property type="entry name" value="VapC_family"/>
</dbReference>
<proteinExistence type="inferred from homology"/>
<dbReference type="Gene3D" id="3.40.50.1010">
    <property type="entry name" value="5'-nuclease"/>
    <property type="match status" value="1"/>
</dbReference>
<feature type="binding site" evidence="8">
    <location>
        <position position="107"/>
    </location>
    <ligand>
        <name>Mg(2+)</name>
        <dbReference type="ChEBI" id="CHEBI:18420"/>
    </ligand>
</feature>
<dbReference type="GO" id="GO:0090729">
    <property type="term" value="F:toxin activity"/>
    <property type="evidence" value="ECO:0007669"/>
    <property type="project" value="UniProtKB-KW"/>
</dbReference>
<dbReference type="InterPro" id="IPR050556">
    <property type="entry name" value="Type_II_TA_system_RNase"/>
</dbReference>
<keyword evidence="2 8" id="KW-1277">Toxin-antitoxin system</keyword>
<evidence type="ECO:0000256" key="6">
    <source>
        <dbReference type="ARBA" id="ARBA00022842"/>
    </source>
</evidence>
<keyword evidence="6 8" id="KW-0460">Magnesium</keyword>
<evidence type="ECO:0000256" key="1">
    <source>
        <dbReference type="ARBA" id="ARBA00001946"/>
    </source>
</evidence>
<dbReference type="CDD" id="cd18746">
    <property type="entry name" value="PIN_VapC4-5_FitB-like"/>
    <property type="match status" value="1"/>
</dbReference>
<dbReference type="GO" id="GO:0000287">
    <property type="term" value="F:magnesium ion binding"/>
    <property type="evidence" value="ECO:0007669"/>
    <property type="project" value="UniProtKB-UniRule"/>
</dbReference>
<keyword evidence="4 8" id="KW-0479">Metal-binding</keyword>
<dbReference type="GO" id="GO:0004540">
    <property type="term" value="F:RNA nuclease activity"/>
    <property type="evidence" value="ECO:0007669"/>
    <property type="project" value="InterPro"/>
</dbReference>
<dbReference type="SUPFAM" id="SSF88723">
    <property type="entry name" value="PIN domain-like"/>
    <property type="match status" value="1"/>
</dbReference>
<dbReference type="InterPro" id="IPR002716">
    <property type="entry name" value="PIN_dom"/>
</dbReference>
<dbReference type="RefSeq" id="WP_065658965.1">
    <property type="nucleotide sequence ID" value="NZ_CP123840.1"/>
</dbReference>
<feature type="domain" description="PIN" evidence="9">
    <location>
        <begin position="3"/>
        <end position="130"/>
    </location>
</feature>
<comment type="caution">
    <text evidence="10">The sequence shown here is derived from an EMBL/GenBank/DDBJ whole genome shotgun (WGS) entry which is preliminary data.</text>
</comment>
<sequence length="143" mass="15830">MRYLLDTNILSNITKPEPSASLLTWMAEQFDDDLFIASLTIAEIHRGILEKPTGKKRTDLETWFEGKEGPLSLFAGRILSFDEKAALVWGELMAQGRATGRPRSALDMIVAAIAQSNSCVVVTDNERDFHGIEIINPVRGNAI</sequence>
<protein>
    <recommendedName>
        <fullName evidence="8">Ribonuclease VapC</fullName>
        <shortName evidence="8">RNase VapC</shortName>
        <ecNumber evidence="8">3.1.-.-</ecNumber>
    </recommendedName>
    <alternativeName>
        <fullName evidence="8">Toxin VapC</fullName>
    </alternativeName>
</protein>
<evidence type="ECO:0000256" key="3">
    <source>
        <dbReference type="ARBA" id="ARBA00022722"/>
    </source>
</evidence>
<evidence type="ECO:0000256" key="5">
    <source>
        <dbReference type="ARBA" id="ARBA00022801"/>
    </source>
</evidence>
<gene>
    <name evidence="8" type="primary">vapC</name>
    <name evidence="10" type="ORF">G6M46_07265</name>
</gene>
<dbReference type="EMBL" id="JAAMAY010000012">
    <property type="protein sequence ID" value="NTC27952.1"/>
    <property type="molecule type" value="Genomic_DNA"/>
</dbReference>
<keyword evidence="3 8" id="KW-0540">Nuclease</keyword>
<evidence type="ECO:0000256" key="7">
    <source>
        <dbReference type="ARBA" id="ARBA00038093"/>
    </source>
</evidence>
<evidence type="ECO:0000256" key="2">
    <source>
        <dbReference type="ARBA" id="ARBA00022649"/>
    </source>
</evidence>
<comment type="cofactor">
    <cofactor evidence="1 8">
        <name>Mg(2+)</name>
        <dbReference type="ChEBI" id="CHEBI:18420"/>
    </cofactor>
</comment>
<reference evidence="10" key="1">
    <citation type="journal article" date="2020" name="Science">
        <title>Unexpected conservation and global transmission of agrobacterial virulence plasmids.</title>
        <authorList>
            <person name="Weisberg A.J."/>
            <person name="Davis E.W. 2nd"/>
            <person name="Tabima J."/>
            <person name="Belcher M.S."/>
            <person name="Miller M."/>
            <person name="Kuo C.H."/>
            <person name="Loper J.E."/>
            <person name="Grunwald N.J."/>
            <person name="Putnam M.L."/>
            <person name="Chang J.H."/>
        </authorList>
    </citation>
    <scope>NUCLEOTIDE SEQUENCE</scope>
    <source>
        <strain evidence="10">17-1853-1a</strain>
    </source>
</reference>
<dbReference type="PANTHER" id="PTHR33653">
    <property type="entry name" value="RIBONUCLEASE VAPC2"/>
    <property type="match status" value="1"/>
</dbReference>
<comment type="similarity">
    <text evidence="7 8">Belongs to the PINc/VapC protein family.</text>
</comment>
<evidence type="ECO:0000313" key="10">
    <source>
        <dbReference type="EMBL" id="NTC27952.1"/>
    </source>
</evidence>